<name>A0ABS5DWA4_9BURK</name>
<dbReference type="Gene3D" id="3.40.50.720">
    <property type="entry name" value="NAD(P)-binding Rossmann-like Domain"/>
    <property type="match status" value="1"/>
</dbReference>
<sequence length="250" mass="26209">MSAKTPSLEGEPTVSDFSVLPSLPEGYRALVIGASGAIGNAFVEALRADPRCAQVIGLHRHSTPALDLVDDASVAQAAQQLKALGPFQVIVHAAGVLHTASGGPEKRLAQLNTTQMSEVFRINTIGPALVLAHFVPLLCRERAVMAFLSAKVGSIGDNRLGGWYSYRASKAGLNMLVKTAAIEVARSQPQAVLVALHPGTVTSALSAPFNGAEIGRPAEHAVADMLRVLDGLRPEQSGGFFAYDGQALPW</sequence>
<dbReference type="PANTHER" id="PTHR43544:SF12">
    <property type="entry name" value="NAD(P)-BINDING ROSSMANN-FOLD SUPERFAMILY PROTEIN"/>
    <property type="match status" value="1"/>
</dbReference>
<evidence type="ECO:0000313" key="1">
    <source>
        <dbReference type="EMBL" id="MBQ0935425.1"/>
    </source>
</evidence>
<dbReference type="EMBL" id="JAGQDG010000003">
    <property type="protein sequence ID" value="MBQ0935425.1"/>
    <property type="molecule type" value="Genomic_DNA"/>
</dbReference>
<protein>
    <submittedName>
        <fullName evidence="1">SDR family NAD(P)-dependent oxidoreductase</fullName>
    </submittedName>
</protein>
<reference evidence="1 2" key="1">
    <citation type="submission" date="2021-04" db="EMBL/GenBank/DDBJ databases">
        <title>The genome sequence of type strain Ideonella paludis KCTC 32238.</title>
        <authorList>
            <person name="Liu Y."/>
        </authorList>
    </citation>
    <scope>NUCLEOTIDE SEQUENCE [LARGE SCALE GENOMIC DNA]</scope>
    <source>
        <strain evidence="1 2">KCTC 32238</strain>
    </source>
</reference>
<dbReference type="PRINTS" id="PR00081">
    <property type="entry name" value="GDHRDH"/>
</dbReference>
<dbReference type="Pfam" id="PF00106">
    <property type="entry name" value="adh_short"/>
    <property type="match status" value="1"/>
</dbReference>
<proteinExistence type="predicted"/>
<accession>A0ABS5DWA4</accession>
<gene>
    <name evidence="1" type="ORF">KAK11_08810</name>
</gene>
<dbReference type="Proteomes" id="UP000672097">
    <property type="component" value="Unassembled WGS sequence"/>
</dbReference>
<keyword evidence="2" id="KW-1185">Reference proteome</keyword>
<dbReference type="InterPro" id="IPR002347">
    <property type="entry name" value="SDR_fam"/>
</dbReference>
<organism evidence="1 2">
    <name type="scientific">Ideonella paludis</name>
    <dbReference type="NCBI Taxonomy" id="1233411"/>
    <lineage>
        <taxon>Bacteria</taxon>
        <taxon>Pseudomonadati</taxon>
        <taxon>Pseudomonadota</taxon>
        <taxon>Betaproteobacteria</taxon>
        <taxon>Burkholderiales</taxon>
        <taxon>Sphaerotilaceae</taxon>
        <taxon>Ideonella</taxon>
    </lineage>
</organism>
<dbReference type="RefSeq" id="WP_210808369.1">
    <property type="nucleotide sequence ID" value="NZ_JAGQDG010000003.1"/>
</dbReference>
<dbReference type="SUPFAM" id="SSF51735">
    <property type="entry name" value="NAD(P)-binding Rossmann-fold domains"/>
    <property type="match status" value="1"/>
</dbReference>
<dbReference type="InterPro" id="IPR036291">
    <property type="entry name" value="NAD(P)-bd_dom_sf"/>
</dbReference>
<evidence type="ECO:0000313" key="2">
    <source>
        <dbReference type="Proteomes" id="UP000672097"/>
    </source>
</evidence>
<dbReference type="PANTHER" id="PTHR43544">
    <property type="entry name" value="SHORT-CHAIN DEHYDROGENASE/REDUCTASE"/>
    <property type="match status" value="1"/>
</dbReference>
<comment type="caution">
    <text evidence="1">The sequence shown here is derived from an EMBL/GenBank/DDBJ whole genome shotgun (WGS) entry which is preliminary data.</text>
</comment>
<dbReference type="InterPro" id="IPR051468">
    <property type="entry name" value="Fungal_SecMetab_SDRs"/>
</dbReference>